<dbReference type="Pfam" id="PF05899">
    <property type="entry name" value="Cupin_3"/>
    <property type="match status" value="1"/>
</dbReference>
<evidence type="ECO:0000313" key="2">
    <source>
        <dbReference type="EMBL" id="QTA37860.1"/>
    </source>
</evidence>
<dbReference type="InterPro" id="IPR014710">
    <property type="entry name" value="RmlC-like_jellyroll"/>
</dbReference>
<feature type="domain" description="(S)-ureidoglycine aminohydrolase cupin" evidence="1">
    <location>
        <begin position="14"/>
        <end position="86"/>
    </location>
</feature>
<keyword evidence="3" id="KW-1185">Reference proteome</keyword>
<reference evidence="2 3" key="1">
    <citation type="submission" date="2021-03" db="EMBL/GenBank/DDBJ databases">
        <title>Thermosipho ferrireducens sp.nov., an anaerobic thermophilic iron-reducing bacterium isolated from a deep-sea hydrothermal sulfide deposits.</title>
        <authorList>
            <person name="Zeng X."/>
            <person name="Chen Y."/>
            <person name="Shao Z."/>
        </authorList>
    </citation>
    <scope>NUCLEOTIDE SEQUENCE [LARGE SCALE GENOMIC DNA]</scope>
    <source>
        <strain evidence="2 3">JL129W03</strain>
    </source>
</reference>
<evidence type="ECO:0000313" key="3">
    <source>
        <dbReference type="Proteomes" id="UP000671862"/>
    </source>
</evidence>
<accession>A0ABX7S9H7</accession>
<dbReference type="PANTHER" id="PTHR33271">
    <property type="entry name" value="OS04G0445200 PROTEIN"/>
    <property type="match status" value="1"/>
</dbReference>
<name>A0ABX7S9H7_9BACT</name>
<organism evidence="2 3">
    <name type="scientific">Thermosipho ferrireducens</name>
    <dbReference type="NCBI Taxonomy" id="2571116"/>
    <lineage>
        <taxon>Bacteria</taxon>
        <taxon>Thermotogati</taxon>
        <taxon>Thermotogota</taxon>
        <taxon>Thermotogae</taxon>
        <taxon>Thermotogales</taxon>
        <taxon>Fervidobacteriaceae</taxon>
        <taxon>Thermosipho</taxon>
    </lineage>
</organism>
<dbReference type="EMBL" id="CP071446">
    <property type="protein sequence ID" value="QTA37860.1"/>
    <property type="molecule type" value="Genomic_DNA"/>
</dbReference>
<dbReference type="Gene3D" id="2.60.120.10">
    <property type="entry name" value="Jelly Rolls"/>
    <property type="match status" value="1"/>
</dbReference>
<dbReference type="Proteomes" id="UP000671862">
    <property type="component" value="Chromosome"/>
</dbReference>
<dbReference type="CDD" id="cd02227">
    <property type="entry name" value="cupin_TM1112-like"/>
    <property type="match status" value="1"/>
</dbReference>
<dbReference type="PANTHER" id="PTHR33271:SF22">
    <property type="entry name" value="OS04G0445200 PROTEIN"/>
    <property type="match status" value="1"/>
</dbReference>
<gene>
    <name evidence="2" type="ORF">JYK00_09080</name>
</gene>
<dbReference type="SUPFAM" id="SSF51182">
    <property type="entry name" value="RmlC-like cupins"/>
    <property type="match status" value="1"/>
</dbReference>
<dbReference type="InterPro" id="IPR011051">
    <property type="entry name" value="RmlC_Cupin_sf"/>
</dbReference>
<protein>
    <submittedName>
        <fullName evidence="2">Cupin domain-containing protein</fullName>
    </submittedName>
</protein>
<evidence type="ECO:0000259" key="1">
    <source>
        <dbReference type="Pfam" id="PF05899"/>
    </source>
</evidence>
<proteinExistence type="predicted"/>
<dbReference type="RefSeq" id="WP_207566581.1">
    <property type="nucleotide sequence ID" value="NZ_CP071446.1"/>
</dbReference>
<sequence length="90" mass="10733">MEVIVKKPTQEELKKLGVEQWPIWTKEVSEFDWYYDETEICYFIEGEVEVETVDGKIYKIGKGDLVKFPKGLRCKWKVKAPVKKHYNFES</sequence>
<dbReference type="InterPro" id="IPR008579">
    <property type="entry name" value="UGlyAH_Cupin_dom"/>
</dbReference>